<dbReference type="Proteomes" id="UP000813385">
    <property type="component" value="Unassembled WGS sequence"/>
</dbReference>
<dbReference type="InterPro" id="IPR001138">
    <property type="entry name" value="Zn2Cys6_DnaBD"/>
</dbReference>
<feature type="region of interest" description="Disordered" evidence="2">
    <location>
        <begin position="94"/>
        <end position="133"/>
    </location>
</feature>
<feature type="region of interest" description="Disordered" evidence="2">
    <location>
        <begin position="1"/>
        <end position="31"/>
    </location>
</feature>
<dbReference type="CDD" id="cd12148">
    <property type="entry name" value="fungal_TF_MHR"/>
    <property type="match status" value="1"/>
</dbReference>
<organism evidence="4 5">
    <name type="scientific">Plectosphaerella cucumerina</name>
    <dbReference type="NCBI Taxonomy" id="40658"/>
    <lineage>
        <taxon>Eukaryota</taxon>
        <taxon>Fungi</taxon>
        <taxon>Dikarya</taxon>
        <taxon>Ascomycota</taxon>
        <taxon>Pezizomycotina</taxon>
        <taxon>Sordariomycetes</taxon>
        <taxon>Hypocreomycetidae</taxon>
        <taxon>Glomerellales</taxon>
        <taxon>Plectosphaerellaceae</taxon>
        <taxon>Plectosphaerella</taxon>
    </lineage>
</organism>
<dbReference type="EMBL" id="JAGPXD010000005">
    <property type="protein sequence ID" value="KAH7353689.1"/>
    <property type="molecule type" value="Genomic_DNA"/>
</dbReference>
<feature type="compositionally biased region" description="Polar residues" evidence="2">
    <location>
        <begin position="173"/>
        <end position="201"/>
    </location>
</feature>
<dbReference type="InterPro" id="IPR052780">
    <property type="entry name" value="AAA_Catabolism_Regulators"/>
</dbReference>
<dbReference type="OrthoDB" id="4840236at2759"/>
<feature type="region of interest" description="Disordered" evidence="2">
    <location>
        <begin position="724"/>
        <end position="744"/>
    </location>
</feature>
<dbReference type="SMART" id="SM00066">
    <property type="entry name" value="GAL4"/>
    <property type="match status" value="1"/>
</dbReference>
<dbReference type="PANTHER" id="PTHR31644">
    <property type="entry name" value="TRANSCRIPTIONAL ACTIVATOR ARO80-RELATED"/>
    <property type="match status" value="1"/>
</dbReference>
<dbReference type="PROSITE" id="PS50048">
    <property type="entry name" value="ZN2_CY6_FUNGAL_2"/>
    <property type="match status" value="1"/>
</dbReference>
<evidence type="ECO:0000313" key="4">
    <source>
        <dbReference type="EMBL" id="KAH7353689.1"/>
    </source>
</evidence>
<evidence type="ECO:0000313" key="5">
    <source>
        <dbReference type="Proteomes" id="UP000813385"/>
    </source>
</evidence>
<feature type="compositionally biased region" description="Acidic residues" evidence="2">
    <location>
        <begin position="95"/>
        <end position="108"/>
    </location>
</feature>
<dbReference type="Gene3D" id="4.10.240.10">
    <property type="entry name" value="Zn(2)-C6 fungal-type DNA-binding domain"/>
    <property type="match status" value="1"/>
</dbReference>
<evidence type="ECO:0000256" key="1">
    <source>
        <dbReference type="ARBA" id="ARBA00023242"/>
    </source>
</evidence>
<dbReference type="InterPro" id="IPR036864">
    <property type="entry name" value="Zn2-C6_fun-type_DNA-bd_sf"/>
</dbReference>
<keyword evidence="1" id="KW-0539">Nucleus</keyword>
<feature type="region of interest" description="Disordered" evidence="2">
    <location>
        <begin position="171"/>
        <end position="201"/>
    </location>
</feature>
<evidence type="ECO:0000256" key="2">
    <source>
        <dbReference type="SAM" id="MobiDB-lite"/>
    </source>
</evidence>
<comment type="caution">
    <text evidence="4">The sequence shown here is derived from an EMBL/GenBank/DDBJ whole genome shotgun (WGS) entry which is preliminary data.</text>
</comment>
<evidence type="ECO:0000259" key="3">
    <source>
        <dbReference type="PROSITE" id="PS50048"/>
    </source>
</evidence>
<name>A0A8K0WZP7_9PEZI</name>
<gene>
    <name evidence="4" type="ORF">B0T11DRAFT_287258</name>
</gene>
<feature type="domain" description="Zn(2)-C6 fungal-type" evidence="3">
    <location>
        <begin position="40"/>
        <end position="80"/>
    </location>
</feature>
<dbReference type="GO" id="GO:0008270">
    <property type="term" value="F:zinc ion binding"/>
    <property type="evidence" value="ECO:0007669"/>
    <property type="project" value="InterPro"/>
</dbReference>
<accession>A0A8K0WZP7</accession>
<feature type="compositionally biased region" description="Basic and acidic residues" evidence="2">
    <location>
        <begin position="7"/>
        <end position="20"/>
    </location>
</feature>
<dbReference type="SUPFAM" id="SSF57701">
    <property type="entry name" value="Zn2/Cys6 DNA-binding domain"/>
    <property type="match status" value="1"/>
</dbReference>
<sequence>MEMELGPDPRDTSEQQDEHPAGPGHPPLRRVRGFRRTYKACNLCRRKKIRCVVEAGDGGAGAGANLTCLRCAREKRECVFPVERANRPSTSVLDVEVDDGDPVDDNPDDSNFQTATSFPEAPTNPPRQGISTAADDLPVADLTASMIRTVVSNGNDALRLLFQAAAEQDHSVSGRTPASVPASTSYTQGNSHTSIQGTSPAQPLPIPPSLIRLWSNFRFVKMGWLTPHECVAYMDLFFRNLAPLSLISRGMDASHDGHFRIVAKEPLLCIAILLISSRYHTLSPAAGAARGILVHQRLWEHCQHLILRIISGQEKGSTARTRTRGSVEALILLVEWHPRAIYYPPASDGWDSGLLHSAFGVGGDEYGTREDISDESDSPVWQTDVIKPARTSDRMAWMLLGCAQTLALELGIYDGPSPIDASVAAARQPGLHARSARVREVLLILMEQHSFRLGCPSMVPESLARITTGAGRQSVNIPSNDSDSLVVAAWLDLTQLLRSMHDVLFPSAAGVQALLRSGRYASITRHFRQQLVAWRKTHLDPGAISSPAVEELCIKYHHSRAFMNSLGAQAIVDRILGGNFTGTADPSIHATLNSTVQGTEYDFIKEVVDGSVQVLEATRRLFATSSLRFCPVRIFLRVITSSVLLLKALSLGTSTAHLRTSLSCLQEYITCLKASSVDEGDLVSRYSTLLGVFLAKFEQGMVPASAPHALPTLLGQRPLPNLDSGQNYMDDARPHSDDGSSWPGGLGDAATDDWLALPLSHSVAPFQFWDGCAAPESIEPEGSFWDTMWNLPIVF</sequence>
<dbReference type="GO" id="GO:0009074">
    <property type="term" value="P:aromatic amino acid family catabolic process"/>
    <property type="evidence" value="ECO:0007669"/>
    <property type="project" value="TreeGrafter"/>
</dbReference>
<dbReference type="GO" id="GO:0005634">
    <property type="term" value="C:nucleus"/>
    <property type="evidence" value="ECO:0007669"/>
    <property type="project" value="TreeGrafter"/>
</dbReference>
<keyword evidence="5" id="KW-1185">Reference proteome</keyword>
<proteinExistence type="predicted"/>
<reference evidence="4" key="1">
    <citation type="journal article" date="2021" name="Nat. Commun.">
        <title>Genetic determinants of endophytism in the Arabidopsis root mycobiome.</title>
        <authorList>
            <person name="Mesny F."/>
            <person name="Miyauchi S."/>
            <person name="Thiergart T."/>
            <person name="Pickel B."/>
            <person name="Atanasova L."/>
            <person name="Karlsson M."/>
            <person name="Huettel B."/>
            <person name="Barry K.W."/>
            <person name="Haridas S."/>
            <person name="Chen C."/>
            <person name="Bauer D."/>
            <person name="Andreopoulos W."/>
            <person name="Pangilinan J."/>
            <person name="LaButti K."/>
            <person name="Riley R."/>
            <person name="Lipzen A."/>
            <person name="Clum A."/>
            <person name="Drula E."/>
            <person name="Henrissat B."/>
            <person name="Kohler A."/>
            <person name="Grigoriev I.V."/>
            <person name="Martin F.M."/>
            <person name="Hacquard S."/>
        </authorList>
    </citation>
    <scope>NUCLEOTIDE SEQUENCE</scope>
    <source>
        <strain evidence="4">MPI-CAGE-AT-0016</strain>
    </source>
</reference>
<dbReference type="AlphaFoldDB" id="A0A8K0WZP7"/>
<dbReference type="PANTHER" id="PTHR31644:SF2">
    <property type="entry name" value="TRANSCRIPTIONAL ACTIVATOR ARO80-RELATED"/>
    <property type="match status" value="1"/>
</dbReference>
<dbReference type="GO" id="GO:0045944">
    <property type="term" value="P:positive regulation of transcription by RNA polymerase II"/>
    <property type="evidence" value="ECO:0007669"/>
    <property type="project" value="TreeGrafter"/>
</dbReference>
<dbReference type="GO" id="GO:0000981">
    <property type="term" value="F:DNA-binding transcription factor activity, RNA polymerase II-specific"/>
    <property type="evidence" value="ECO:0007669"/>
    <property type="project" value="InterPro"/>
</dbReference>
<dbReference type="CDD" id="cd00067">
    <property type="entry name" value="GAL4"/>
    <property type="match status" value="1"/>
</dbReference>
<protein>
    <recommendedName>
        <fullName evidence="3">Zn(2)-C6 fungal-type domain-containing protein</fullName>
    </recommendedName>
</protein>